<dbReference type="OrthoDB" id="1054756at2"/>
<reference evidence="2 3" key="1">
    <citation type="submission" date="2019-09" db="EMBL/GenBank/DDBJ databases">
        <title>Distinct polysaccharide growth profiles of human intestinal Prevotella copri isolates.</title>
        <authorList>
            <person name="Fehlner-Peach H."/>
            <person name="Magnabosco C."/>
            <person name="Raghavan V."/>
            <person name="Scher J.U."/>
            <person name="Tett A."/>
            <person name="Cox L.M."/>
            <person name="Gottsegen C."/>
            <person name="Watters A."/>
            <person name="Wiltshire- Gordon J.D."/>
            <person name="Segata N."/>
            <person name="Bonneau R."/>
            <person name="Littman D.R."/>
        </authorList>
    </citation>
    <scope>NUCLEOTIDE SEQUENCE [LARGE SCALE GENOMIC DNA]</scope>
    <source>
        <strain evidence="3">iA622</strain>
    </source>
</reference>
<evidence type="ECO:0000313" key="2">
    <source>
        <dbReference type="EMBL" id="MQN81757.1"/>
    </source>
</evidence>
<dbReference type="Gene3D" id="1.10.510.10">
    <property type="entry name" value="Transferase(Phosphotransferase) domain 1"/>
    <property type="match status" value="1"/>
</dbReference>
<dbReference type="GO" id="GO:0005524">
    <property type="term" value="F:ATP binding"/>
    <property type="evidence" value="ECO:0007669"/>
    <property type="project" value="InterPro"/>
</dbReference>
<dbReference type="InterPro" id="IPR008271">
    <property type="entry name" value="Ser/Thr_kinase_AS"/>
</dbReference>
<dbReference type="InterPro" id="IPR026906">
    <property type="entry name" value="LRR_5"/>
</dbReference>
<dbReference type="InterPro" id="IPR053139">
    <property type="entry name" value="Surface_bspA-like"/>
</dbReference>
<dbReference type="PANTHER" id="PTHR45661:SF3">
    <property type="entry name" value="IG-LIKE DOMAIN-CONTAINING PROTEIN"/>
    <property type="match status" value="1"/>
</dbReference>
<feature type="domain" description="Protein kinase" evidence="1">
    <location>
        <begin position="32"/>
        <end position="320"/>
    </location>
</feature>
<dbReference type="EMBL" id="VZCB01000092">
    <property type="protein sequence ID" value="MQN81757.1"/>
    <property type="molecule type" value="Genomic_DNA"/>
</dbReference>
<dbReference type="AlphaFoldDB" id="A0A6G1U2W0"/>
<organism evidence="2 3">
    <name type="scientific">Segatella copri</name>
    <dbReference type="NCBI Taxonomy" id="165179"/>
    <lineage>
        <taxon>Bacteria</taxon>
        <taxon>Pseudomonadati</taxon>
        <taxon>Bacteroidota</taxon>
        <taxon>Bacteroidia</taxon>
        <taxon>Bacteroidales</taxon>
        <taxon>Prevotellaceae</taxon>
        <taxon>Segatella</taxon>
    </lineage>
</organism>
<dbReference type="Pfam" id="PF13306">
    <property type="entry name" value="LRR_5"/>
    <property type="match status" value="3"/>
</dbReference>
<comment type="caution">
    <text evidence="2">The sequence shown here is derived from an EMBL/GenBank/DDBJ whole genome shotgun (WGS) entry which is preliminary data.</text>
</comment>
<proteinExistence type="predicted"/>
<dbReference type="SMART" id="SM00220">
    <property type="entry name" value="S_TKc"/>
    <property type="match status" value="1"/>
</dbReference>
<dbReference type="InterPro" id="IPR011009">
    <property type="entry name" value="Kinase-like_dom_sf"/>
</dbReference>
<dbReference type="SUPFAM" id="SSF56112">
    <property type="entry name" value="Protein kinase-like (PK-like)"/>
    <property type="match status" value="1"/>
</dbReference>
<dbReference type="Gene3D" id="3.80.10.10">
    <property type="entry name" value="Ribonuclease Inhibitor"/>
    <property type="match status" value="4"/>
</dbReference>
<dbReference type="InterPro" id="IPR032675">
    <property type="entry name" value="LRR_dom_sf"/>
</dbReference>
<dbReference type="PROSITE" id="PS00108">
    <property type="entry name" value="PROTEIN_KINASE_ST"/>
    <property type="match status" value="1"/>
</dbReference>
<dbReference type="InterPro" id="IPR000719">
    <property type="entry name" value="Prot_kinase_dom"/>
</dbReference>
<evidence type="ECO:0000259" key="1">
    <source>
        <dbReference type="PROSITE" id="PS50011"/>
    </source>
</evidence>
<accession>A0A6G1U2W0</accession>
<dbReference type="Proteomes" id="UP000480425">
    <property type="component" value="Unassembled WGS sequence"/>
</dbReference>
<dbReference type="PROSITE" id="PS50011">
    <property type="entry name" value="PROTEIN_KINASE_DOM"/>
    <property type="match status" value="1"/>
</dbReference>
<dbReference type="Pfam" id="PF00069">
    <property type="entry name" value="Pkinase"/>
    <property type="match status" value="1"/>
</dbReference>
<protein>
    <submittedName>
        <fullName evidence="2">Leucine-rich repeat protein</fullName>
    </submittedName>
</protein>
<name>A0A6G1U2W0_9BACT</name>
<gene>
    <name evidence="2" type="ORF">F7D73_12540</name>
</gene>
<dbReference type="SUPFAM" id="SSF52058">
    <property type="entry name" value="L domain-like"/>
    <property type="match status" value="2"/>
</dbReference>
<dbReference type="GO" id="GO:0004672">
    <property type="term" value="F:protein kinase activity"/>
    <property type="evidence" value="ECO:0007669"/>
    <property type="project" value="InterPro"/>
</dbReference>
<sequence length="912" mass="100448">MNYPLISEYLESIKHSEDNFNVLSTLRPVYDEAGEIVMSSGNFAVVFKMKDESSGKLYAVKCFLREQEGRDIAYQQITDDLEYVSSNYLCSIKYLQKELFVDSTVSSDTEFPVLLMDWAEGVTLDKYVHQHISDKYALQLITYQFCRMAAWLMSQTFAHGDLKPDNILVTEDGTLVLVDYDGMYVPAMQGQKARELGSPDYRHPLRTEDCFNEHIDDFPLALIGMSLKAIALDTSLLQNNARSDSLLFSESDFQDIGECLMMKSLCSLLNDAEFSKLYALFLLAHSQQELSAVSFRLFLLNKVEKPIEEVLSTKATEEDFKDAIKDEYGVIYSRDGKKLLKASYSLREKEYVVREGTEVICDGALQSTGIRSVKLPSTIISIGSEAFADNNNLVSCNIPASVKYIAHNNPWRGCFHIMNMDIQSKNFIIKDGVLYSSDFRIVYGAIYWKSVFNIDNRSKKICANAFGSNLFNNKLKSIGLSNIEYIGKEAFGRCASLQSVTIPNSVTKIGDKAFWWCKSLQSITIPNSVTSIGDCAFSWCESLQSVTIPNSVTSIGNEAFSGCKSLQSVTIPNSVTSIGDKAFEQCESLQSVTIPNSVTKIGDGAFYGCYSLQSVTIPNSVTSIGNGAFFLCYSLQSVTIPNSVTSIGNGAFFLCYSLQSVTIPNSVTSIGNGAFFLCYSLQSVTIPNSVTSIGNGAFFLCYSLQSVTIPNSVTSIGNGAFFLCYSLQSVTIPNSVTSIGNGAFFLCKSLQSITIPNSVRNIGNNAFRGCNICFFICNSTYFQNDDVCLFNKDKTAIVSRIKDCVNYIIPNSVTSIGDGAFQLCESLQSVTIPNSVTSIGNGAFSRCYSLQSVTIPNSVTSIGDGAFQLCYSLQSVTIPNSVKSIGNCAFLLCTHLDEPSRLRLKELNYTEI</sequence>
<dbReference type="PANTHER" id="PTHR45661">
    <property type="entry name" value="SURFACE ANTIGEN"/>
    <property type="match status" value="1"/>
</dbReference>
<dbReference type="RefSeq" id="WP_153125197.1">
    <property type="nucleotide sequence ID" value="NZ_VZCB01000092.1"/>
</dbReference>
<evidence type="ECO:0000313" key="3">
    <source>
        <dbReference type="Proteomes" id="UP000480425"/>
    </source>
</evidence>